<dbReference type="SMART" id="SM00720">
    <property type="entry name" value="calpain_III"/>
    <property type="match status" value="1"/>
</dbReference>
<dbReference type="GO" id="GO:0006508">
    <property type="term" value="P:proteolysis"/>
    <property type="evidence" value="ECO:0007669"/>
    <property type="project" value="UniProtKB-KW"/>
</dbReference>
<dbReference type="PROSITE" id="PS50203">
    <property type="entry name" value="CALPAIN_CAT"/>
    <property type="match status" value="1"/>
</dbReference>
<keyword evidence="2 5" id="KW-0645">Protease</keyword>
<dbReference type="Proteomes" id="UP000799440">
    <property type="component" value="Unassembled WGS sequence"/>
</dbReference>
<dbReference type="EMBL" id="MU006561">
    <property type="protein sequence ID" value="KAF2752080.1"/>
    <property type="molecule type" value="Genomic_DNA"/>
</dbReference>
<sequence length="906" mass="101788">MNAMRLADPEEQKALKRQAASAMDLAERIKVTVRWTPPAAQATTVTPKPNSTTQGTMAIADYVSSSSPVTVQDHAKAETNGVQHDANEPLIDLSFDEPVKSAAEHRAVPTSIAVSNFARAPVSTRKQSRREEIILLKAGKLNGCKFPIWTGNPPTSEFILNRESKKFRDTTDLSLSTYQKQHLRNWFSVEDALPPPSLCQRRDPRSGPVMYSNKPIDLVQDAASDCSVVASLCAAVSRFEHQNHEGNLLESVTPTDSQREHLLLSNIWPRNAETQPMLSTNGKYVLRLNFNGCWRKVVIDDRLPVSKTHRLLHVIDRNNPSLLWPALIEKAYLKVRGGYDFPGSNSCSDLWALTGWIPEEVYLQESDTVPDRLWNRLQVAFSHGDILFTLGTGKLSETQERELGLESQHSYAVLDLRQTAEHKLLLIKNPWLEGKRWRGPTPKFSAAEALPDLAPSTFWVEFDHVIRYFERAYLNWNPALFRFRQDIHFEWTIDVDKDPAACIINHPQFAFSCKRTGPVFFLLSRHFQDEIEPVNNTRTPGSSSPKRMAVDEYTSISVYDGRGQHMYVKRMELAHTPFVSTPQCLLRWEATGGQEYTIVIHQYQLPTATFTFSLSAFANSAIDLEKARYEYPFEQVEYGAWMRDTAGGDTQSSAHFKNPQYALEIREPTSLAVLLSGTSVACPLNVKLVLGQGKRVYKLQSRDVIADSGDYQSGCAFAEAERLEPGMYTIICSLYEAGKTGAFSLRVDSSSEVGVKPIPRDGAGLLSVKMAQPTFGPKEHKLAAPIRPRRLATVTLAAAFSRATSPVFYENIEQLARSPFRLSIEQGRGPNRRFLIASEGGEYSNSDVVRTESLDLEPAMLHYGDLFIVIDRLSLPGGPIEAWYEFQLLTDVKEAFQLGVWRNWDD</sequence>
<dbReference type="PANTHER" id="PTHR46143:SF1">
    <property type="entry name" value="CALPAIN-7"/>
    <property type="match status" value="1"/>
</dbReference>
<evidence type="ECO:0000259" key="6">
    <source>
        <dbReference type="PROSITE" id="PS50203"/>
    </source>
</evidence>
<dbReference type="InterPro" id="IPR036213">
    <property type="entry name" value="Calpain_III_sf"/>
</dbReference>
<evidence type="ECO:0000256" key="5">
    <source>
        <dbReference type="PROSITE-ProRule" id="PRU00239"/>
    </source>
</evidence>
<evidence type="ECO:0000256" key="4">
    <source>
        <dbReference type="ARBA" id="ARBA00022807"/>
    </source>
</evidence>
<dbReference type="InterPro" id="IPR022683">
    <property type="entry name" value="Calpain_III"/>
</dbReference>
<organism evidence="7 8">
    <name type="scientific">Sporormia fimetaria CBS 119925</name>
    <dbReference type="NCBI Taxonomy" id="1340428"/>
    <lineage>
        <taxon>Eukaryota</taxon>
        <taxon>Fungi</taxon>
        <taxon>Dikarya</taxon>
        <taxon>Ascomycota</taxon>
        <taxon>Pezizomycotina</taxon>
        <taxon>Dothideomycetes</taxon>
        <taxon>Pleosporomycetidae</taxon>
        <taxon>Pleosporales</taxon>
        <taxon>Sporormiaceae</taxon>
        <taxon>Sporormia</taxon>
    </lineage>
</organism>
<dbReference type="InterPro" id="IPR051297">
    <property type="entry name" value="PalB/RIM13"/>
</dbReference>
<keyword evidence="8" id="KW-1185">Reference proteome</keyword>
<dbReference type="Pfam" id="PF25435">
    <property type="entry name" value="PalB_C"/>
    <property type="match status" value="1"/>
</dbReference>
<evidence type="ECO:0000256" key="3">
    <source>
        <dbReference type="ARBA" id="ARBA00022801"/>
    </source>
</evidence>
<dbReference type="OrthoDB" id="167576at2759"/>
<feature type="active site" evidence="5">
    <location>
        <position position="429"/>
    </location>
</feature>
<name>A0A6A6VR63_9PLEO</name>
<keyword evidence="4 5" id="KW-0788">Thiol protease</keyword>
<feature type="active site" evidence="5">
    <location>
        <position position="226"/>
    </location>
</feature>
<dbReference type="InterPro" id="IPR038765">
    <property type="entry name" value="Papain-like_cys_pep_sf"/>
</dbReference>
<feature type="active site" evidence="5">
    <location>
        <position position="409"/>
    </location>
</feature>
<evidence type="ECO:0000256" key="1">
    <source>
        <dbReference type="ARBA" id="ARBA00010193"/>
    </source>
</evidence>
<dbReference type="AlphaFoldDB" id="A0A6A6VR63"/>
<comment type="similarity">
    <text evidence="1">Belongs to the peptidase C2 family. PalB/RIM13 subfamily.</text>
</comment>
<reference evidence="7" key="1">
    <citation type="journal article" date="2020" name="Stud. Mycol.">
        <title>101 Dothideomycetes genomes: a test case for predicting lifestyles and emergence of pathogens.</title>
        <authorList>
            <person name="Haridas S."/>
            <person name="Albert R."/>
            <person name="Binder M."/>
            <person name="Bloem J."/>
            <person name="Labutti K."/>
            <person name="Salamov A."/>
            <person name="Andreopoulos B."/>
            <person name="Baker S."/>
            <person name="Barry K."/>
            <person name="Bills G."/>
            <person name="Bluhm B."/>
            <person name="Cannon C."/>
            <person name="Castanera R."/>
            <person name="Culley D."/>
            <person name="Daum C."/>
            <person name="Ezra D."/>
            <person name="Gonzalez J."/>
            <person name="Henrissat B."/>
            <person name="Kuo A."/>
            <person name="Liang C."/>
            <person name="Lipzen A."/>
            <person name="Lutzoni F."/>
            <person name="Magnuson J."/>
            <person name="Mondo S."/>
            <person name="Nolan M."/>
            <person name="Ohm R."/>
            <person name="Pangilinan J."/>
            <person name="Park H.-J."/>
            <person name="Ramirez L."/>
            <person name="Alfaro M."/>
            <person name="Sun H."/>
            <person name="Tritt A."/>
            <person name="Yoshinaga Y."/>
            <person name="Zwiers L.-H."/>
            <person name="Turgeon B."/>
            <person name="Goodwin S."/>
            <person name="Spatafora J."/>
            <person name="Crous P."/>
            <person name="Grigoriev I."/>
        </authorList>
    </citation>
    <scope>NUCLEOTIDE SEQUENCE</scope>
    <source>
        <strain evidence="7">CBS 119925</strain>
    </source>
</reference>
<evidence type="ECO:0000256" key="2">
    <source>
        <dbReference type="ARBA" id="ARBA00022670"/>
    </source>
</evidence>
<proteinExistence type="inferred from homology"/>
<dbReference type="InterPro" id="IPR001300">
    <property type="entry name" value="Peptidase_C2_calpain_cat"/>
</dbReference>
<gene>
    <name evidence="7" type="ORF">M011DRAFT_463564</name>
</gene>
<dbReference type="Pfam" id="PF00648">
    <property type="entry name" value="Peptidase_C2"/>
    <property type="match status" value="1"/>
</dbReference>
<dbReference type="SMART" id="SM00230">
    <property type="entry name" value="CysPc"/>
    <property type="match status" value="1"/>
</dbReference>
<protein>
    <submittedName>
        <fullName evidence="7">Cysteine proteinase</fullName>
    </submittedName>
</protein>
<dbReference type="Gene3D" id="3.90.70.10">
    <property type="entry name" value="Cysteine proteinases"/>
    <property type="match status" value="1"/>
</dbReference>
<dbReference type="GO" id="GO:0004198">
    <property type="term" value="F:calcium-dependent cysteine-type endopeptidase activity"/>
    <property type="evidence" value="ECO:0007669"/>
    <property type="project" value="InterPro"/>
</dbReference>
<feature type="domain" description="Calpain catalytic" evidence="6">
    <location>
        <begin position="157"/>
        <end position="478"/>
    </location>
</feature>
<dbReference type="SUPFAM" id="SSF49758">
    <property type="entry name" value="Calpain large subunit, middle domain (domain III)"/>
    <property type="match status" value="2"/>
</dbReference>
<accession>A0A6A6VR63</accession>
<dbReference type="Gene3D" id="2.60.120.380">
    <property type="match status" value="1"/>
</dbReference>
<evidence type="ECO:0000313" key="8">
    <source>
        <dbReference type="Proteomes" id="UP000799440"/>
    </source>
</evidence>
<dbReference type="SUPFAM" id="SSF54001">
    <property type="entry name" value="Cysteine proteinases"/>
    <property type="match status" value="1"/>
</dbReference>
<evidence type="ECO:0000313" key="7">
    <source>
        <dbReference type="EMBL" id="KAF2752080.1"/>
    </source>
</evidence>
<keyword evidence="3 5" id="KW-0378">Hydrolase</keyword>
<dbReference type="PANTHER" id="PTHR46143">
    <property type="entry name" value="CALPAIN-7"/>
    <property type="match status" value="1"/>
</dbReference>